<proteinExistence type="predicted"/>
<protein>
    <submittedName>
        <fullName evidence="1">Uncharacterized protein</fullName>
    </submittedName>
</protein>
<feature type="non-terminal residue" evidence="1">
    <location>
        <position position="1"/>
    </location>
</feature>
<gene>
    <name evidence="1" type="primary">Nfu_g_1_011178</name>
</gene>
<reference evidence="1" key="2">
    <citation type="submission" date="2016-06" db="EMBL/GenBank/DDBJ databases">
        <title>The genome of a short-lived fish provides insights into sex chromosome evolution and the genetic control of aging.</title>
        <authorList>
            <person name="Reichwald K."/>
            <person name="Felder M."/>
            <person name="Petzold A."/>
            <person name="Koch P."/>
            <person name="Groth M."/>
            <person name="Platzer M."/>
        </authorList>
    </citation>
    <scope>NUCLEOTIDE SEQUENCE</scope>
    <source>
        <tissue evidence="1">Brain</tissue>
    </source>
</reference>
<organism evidence="1">
    <name type="scientific">Nothobranchius korthausae</name>
    <dbReference type="NCBI Taxonomy" id="1143690"/>
    <lineage>
        <taxon>Eukaryota</taxon>
        <taxon>Metazoa</taxon>
        <taxon>Chordata</taxon>
        <taxon>Craniata</taxon>
        <taxon>Vertebrata</taxon>
        <taxon>Euteleostomi</taxon>
        <taxon>Actinopterygii</taxon>
        <taxon>Neopterygii</taxon>
        <taxon>Teleostei</taxon>
        <taxon>Neoteleostei</taxon>
        <taxon>Acanthomorphata</taxon>
        <taxon>Ovalentaria</taxon>
        <taxon>Atherinomorphae</taxon>
        <taxon>Cyprinodontiformes</taxon>
        <taxon>Nothobranchiidae</taxon>
        <taxon>Nothobranchius</taxon>
    </lineage>
</organism>
<evidence type="ECO:0000313" key="1">
    <source>
        <dbReference type="EMBL" id="SBQ65614.1"/>
    </source>
</evidence>
<dbReference type="AlphaFoldDB" id="A0A1A8G5H0"/>
<reference evidence="1" key="1">
    <citation type="submission" date="2016-05" db="EMBL/GenBank/DDBJ databases">
        <authorList>
            <person name="Lavstsen T."/>
            <person name="Jespersen J.S."/>
        </authorList>
    </citation>
    <scope>NUCLEOTIDE SEQUENCE</scope>
    <source>
        <tissue evidence="1">Brain</tissue>
    </source>
</reference>
<accession>A0A1A8G5H0</accession>
<sequence length="74" mass="8398">NWSFFCSCRALLFHWTGQEKKSRKQNGLTPPPSPLKMFHSPHFLQEYQAAGADPELVPQRDASSFSSVAFTEVK</sequence>
<name>A0A1A8G5H0_9TELE</name>
<dbReference type="EMBL" id="HAEB01019087">
    <property type="protein sequence ID" value="SBQ65614.1"/>
    <property type="molecule type" value="Transcribed_RNA"/>
</dbReference>